<dbReference type="Proteomes" id="UP000265520">
    <property type="component" value="Unassembled WGS sequence"/>
</dbReference>
<dbReference type="EMBL" id="LXQA010410321">
    <property type="protein sequence ID" value="MCI50026.1"/>
    <property type="molecule type" value="Genomic_DNA"/>
</dbReference>
<organism evidence="1 2">
    <name type="scientific">Trifolium medium</name>
    <dbReference type="NCBI Taxonomy" id="97028"/>
    <lineage>
        <taxon>Eukaryota</taxon>
        <taxon>Viridiplantae</taxon>
        <taxon>Streptophyta</taxon>
        <taxon>Embryophyta</taxon>
        <taxon>Tracheophyta</taxon>
        <taxon>Spermatophyta</taxon>
        <taxon>Magnoliopsida</taxon>
        <taxon>eudicotyledons</taxon>
        <taxon>Gunneridae</taxon>
        <taxon>Pentapetalae</taxon>
        <taxon>rosids</taxon>
        <taxon>fabids</taxon>
        <taxon>Fabales</taxon>
        <taxon>Fabaceae</taxon>
        <taxon>Papilionoideae</taxon>
        <taxon>50 kb inversion clade</taxon>
        <taxon>NPAAA clade</taxon>
        <taxon>Hologalegina</taxon>
        <taxon>IRL clade</taxon>
        <taxon>Trifolieae</taxon>
        <taxon>Trifolium</taxon>
    </lineage>
</organism>
<sequence>KQETGYALPPARGAILAARRTICVLVLAVCSGASARRRAWLRVAQVEHIYAGPFFIAAAS</sequence>
<keyword evidence="2" id="KW-1185">Reference proteome</keyword>
<reference evidence="1 2" key="1">
    <citation type="journal article" date="2018" name="Front. Plant Sci.">
        <title>Red Clover (Trifolium pratense) and Zigzag Clover (T. medium) - A Picture of Genomic Similarities and Differences.</title>
        <authorList>
            <person name="Dluhosova J."/>
            <person name="Istvanek J."/>
            <person name="Nedelnik J."/>
            <person name="Repkova J."/>
        </authorList>
    </citation>
    <scope>NUCLEOTIDE SEQUENCE [LARGE SCALE GENOMIC DNA]</scope>
    <source>
        <strain evidence="2">cv. 10/8</strain>
        <tissue evidence="1">Leaf</tissue>
    </source>
</reference>
<proteinExistence type="predicted"/>
<comment type="caution">
    <text evidence="1">The sequence shown here is derived from an EMBL/GenBank/DDBJ whole genome shotgun (WGS) entry which is preliminary data.</text>
</comment>
<feature type="non-terminal residue" evidence="1">
    <location>
        <position position="1"/>
    </location>
</feature>
<evidence type="ECO:0000313" key="2">
    <source>
        <dbReference type="Proteomes" id="UP000265520"/>
    </source>
</evidence>
<accession>A0A392SQ98</accession>
<name>A0A392SQ98_9FABA</name>
<evidence type="ECO:0000313" key="1">
    <source>
        <dbReference type="EMBL" id="MCI50026.1"/>
    </source>
</evidence>
<protein>
    <submittedName>
        <fullName evidence="1">Uncharacterized protein</fullName>
    </submittedName>
</protein>
<dbReference type="AlphaFoldDB" id="A0A392SQ98"/>